<dbReference type="SUPFAM" id="SSF111369">
    <property type="entry name" value="HlyD-like secretion proteins"/>
    <property type="match status" value="1"/>
</dbReference>
<dbReference type="RefSeq" id="WP_221467272.1">
    <property type="nucleotide sequence ID" value="NZ_JACHIW010000001.1"/>
</dbReference>
<keyword evidence="2" id="KW-0812">Transmembrane</keyword>
<evidence type="ECO:0000259" key="3">
    <source>
        <dbReference type="Pfam" id="PF25917"/>
    </source>
</evidence>
<feature type="region of interest" description="Disordered" evidence="1">
    <location>
        <begin position="391"/>
        <end position="427"/>
    </location>
</feature>
<sequence>MKHRLAVGRRWLIVVSVVVVIAAGVGTWLLTRTSSTPQVRTLAATTATLRQTISSSGTIEPAQQANLNFAVSGQVTAVNVAVGQHVSQGQALATVNSASLRASVADAQATVASDQARLSSDQSANASSTQLNADQAALSAAQNQLTNTQNSLHEATLTSPQDGTVALVNLTVGQQVSAGGSSSGSSTASSSAGGSSGSSSGDGNGSTAGGGQGGGGQGGGGQGGGGQGAGSGQNSSGSGNSSSTNAQIVVISDGSYIVNATVDDTEVSQVKIGNQAVITPNGSTTPVYGTVTSVGLLANSSSVPSYPVTIGITGSPSGLFPGAGAQVSIIVKQLSDVLTVPSGAIHYADGHQTVTVMANGQQSTVTVTTGMSSNGRTQILSGLSEGQQVVVPSTQPTNRPTTQTGGRGFGGGGGGFGGGGFGGGGRG</sequence>
<feature type="compositionally biased region" description="Low complexity" evidence="1">
    <location>
        <begin position="177"/>
        <end position="193"/>
    </location>
</feature>
<dbReference type="Gene3D" id="1.10.287.470">
    <property type="entry name" value="Helix hairpin bin"/>
    <property type="match status" value="1"/>
</dbReference>
<dbReference type="AlphaFoldDB" id="A0A840Q8G5"/>
<feature type="transmembrane region" description="Helical" evidence="2">
    <location>
        <begin position="12"/>
        <end position="30"/>
    </location>
</feature>
<feature type="compositionally biased region" description="Gly residues" evidence="1">
    <location>
        <begin position="194"/>
        <end position="231"/>
    </location>
</feature>
<organism evidence="5 6">
    <name type="scientific">Saccharopolyspora phatthalungensis</name>
    <dbReference type="NCBI Taxonomy" id="664693"/>
    <lineage>
        <taxon>Bacteria</taxon>
        <taxon>Bacillati</taxon>
        <taxon>Actinomycetota</taxon>
        <taxon>Actinomycetes</taxon>
        <taxon>Pseudonocardiales</taxon>
        <taxon>Pseudonocardiaceae</taxon>
        <taxon>Saccharopolyspora</taxon>
    </lineage>
</organism>
<keyword evidence="2" id="KW-1133">Transmembrane helix</keyword>
<dbReference type="Gene3D" id="2.40.30.170">
    <property type="match status" value="1"/>
</dbReference>
<dbReference type="Proteomes" id="UP000584374">
    <property type="component" value="Unassembled WGS sequence"/>
</dbReference>
<comment type="caution">
    <text evidence="5">The sequence shown here is derived from an EMBL/GenBank/DDBJ whole genome shotgun (WGS) entry which is preliminary data.</text>
</comment>
<feature type="domain" description="Multidrug resistance protein MdtA-like barrel-sandwich hybrid" evidence="3">
    <location>
        <begin position="65"/>
        <end position="181"/>
    </location>
</feature>
<dbReference type="Pfam" id="PF25917">
    <property type="entry name" value="BSH_RND"/>
    <property type="match status" value="1"/>
</dbReference>
<name>A0A840Q8G5_9PSEU</name>
<dbReference type="PANTHER" id="PTHR30469:SF15">
    <property type="entry name" value="HLYD FAMILY OF SECRETION PROTEINS"/>
    <property type="match status" value="1"/>
</dbReference>
<evidence type="ECO:0000259" key="4">
    <source>
        <dbReference type="Pfam" id="PF25975"/>
    </source>
</evidence>
<accession>A0A840Q8G5</accession>
<dbReference type="GO" id="GO:1990281">
    <property type="term" value="C:efflux pump complex"/>
    <property type="evidence" value="ECO:0007669"/>
    <property type="project" value="TreeGrafter"/>
</dbReference>
<feature type="compositionally biased region" description="Low complexity" evidence="1">
    <location>
        <begin position="232"/>
        <end position="244"/>
    </location>
</feature>
<dbReference type="GO" id="GO:0015562">
    <property type="term" value="F:efflux transmembrane transporter activity"/>
    <property type="evidence" value="ECO:0007669"/>
    <property type="project" value="TreeGrafter"/>
</dbReference>
<dbReference type="InterPro" id="IPR058649">
    <property type="entry name" value="CzcB_C"/>
</dbReference>
<dbReference type="Gene3D" id="2.40.50.100">
    <property type="match status" value="2"/>
</dbReference>
<keyword evidence="6" id="KW-1185">Reference proteome</keyword>
<dbReference type="Gene3D" id="6.20.50.140">
    <property type="match status" value="1"/>
</dbReference>
<reference evidence="5 6" key="1">
    <citation type="submission" date="2020-08" db="EMBL/GenBank/DDBJ databases">
        <title>Sequencing the genomes of 1000 actinobacteria strains.</title>
        <authorList>
            <person name="Klenk H.-P."/>
        </authorList>
    </citation>
    <scope>NUCLEOTIDE SEQUENCE [LARGE SCALE GENOMIC DNA]</scope>
    <source>
        <strain evidence="5 6">DSM 45584</strain>
    </source>
</reference>
<feature type="domain" description="CzcB-like C-terminal circularly permuted SH3-like" evidence="4">
    <location>
        <begin position="338"/>
        <end position="391"/>
    </location>
</feature>
<feature type="compositionally biased region" description="Polar residues" evidence="1">
    <location>
        <begin position="391"/>
        <end position="404"/>
    </location>
</feature>
<feature type="compositionally biased region" description="Gly residues" evidence="1">
    <location>
        <begin position="405"/>
        <end position="427"/>
    </location>
</feature>
<protein>
    <submittedName>
        <fullName evidence="5">Multidrug efflux pump subunit AcrA (Membrane-fusion protein)</fullName>
    </submittedName>
</protein>
<evidence type="ECO:0000256" key="1">
    <source>
        <dbReference type="SAM" id="MobiDB-lite"/>
    </source>
</evidence>
<proteinExistence type="predicted"/>
<dbReference type="Pfam" id="PF25975">
    <property type="entry name" value="CzcB_C"/>
    <property type="match status" value="1"/>
</dbReference>
<evidence type="ECO:0000313" key="5">
    <source>
        <dbReference type="EMBL" id="MBB5157024.1"/>
    </source>
</evidence>
<dbReference type="InterPro" id="IPR058625">
    <property type="entry name" value="MdtA-like_BSH"/>
</dbReference>
<evidence type="ECO:0000256" key="2">
    <source>
        <dbReference type="SAM" id="Phobius"/>
    </source>
</evidence>
<dbReference type="EMBL" id="JACHIW010000001">
    <property type="protein sequence ID" value="MBB5157024.1"/>
    <property type="molecule type" value="Genomic_DNA"/>
</dbReference>
<evidence type="ECO:0000313" key="6">
    <source>
        <dbReference type="Proteomes" id="UP000584374"/>
    </source>
</evidence>
<feature type="region of interest" description="Disordered" evidence="1">
    <location>
        <begin position="176"/>
        <end position="244"/>
    </location>
</feature>
<keyword evidence="2" id="KW-0472">Membrane</keyword>
<gene>
    <name evidence="5" type="ORF">BJ970_004558</name>
</gene>
<dbReference type="PANTHER" id="PTHR30469">
    <property type="entry name" value="MULTIDRUG RESISTANCE PROTEIN MDTA"/>
    <property type="match status" value="1"/>
</dbReference>